<dbReference type="EMBL" id="JAJTWU010000003">
    <property type="protein sequence ID" value="MCE4554981.1"/>
    <property type="molecule type" value="Genomic_DNA"/>
</dbReference>
<dbReference type="PANTHER" id="PTHR43737:SF1">
    <property type="entry name" value="DUF1501 DOMAIN-CONTAINING PROTEIN"/>
    <property type="match status" value="1"/>
</dbReference>
<comment type="caution">
    <text evidence="1">The sequence shown here is derived from an EMBL/GenBank/DDBJ whole genome shotgun (WGS) entry which is preliminary data.</text>
</comment>
<evidence type="ECO:0000313" key="1">
    <source>
        <dbReference type="EMBL" id="MCE4554981.1"/>
    </source>
</evidence>
<evidence type="ECO:0000313" key="2">
    <source>
        <dbReference type="Proteomes" id="UP001200741"/>
    </source>
</evidence>
<name>A0ABS8XQF5_9BURK</name>
<dbReference type="RefSeq" id="WP_233371980.1">
    <property type="nucleotide sequence ID" value="NZ_JAJTWU010000003.1"/>
</dbReference>
<keyword evidence="2" id="KW-1185">Reference proteome</keyword>
<gene>
    <name evidence="1" type="ORF">LXT13_11140</name>
</gene>
<dbReference type="Pfam" id="PF07394">
    <property type="entry name" value="DUF1501"/>
    <property type="match status" value="1"/>
</dbReference>
<reference evidence="1 2" key="1">
    <citation type="submission" date="2021-12" db="EMBL/GenBank/DDBJ databases">
        <title>Genome seq of P8.</title>
        <authorList>
            <person name="Seo T."/>
        </authorList>
    </citation>
    <scope>NUCLEOTIDE SEQUENCE [LARGE SCALE GENOMIC DNA]</scope>
    <source>
        <strain evidence="1 2">P8</strain>
    </source>
</reference>
<dbReference type="InterPro" id="IPR010869">
    <property type="entry name" value="DUF1501"/>
</dbReference>
<dbReference type="Proteomes" id="UP001200741">
    <property type="component" value="Unassembled WGS sequence"/>
</dbReference>
<dbReference type="PROSITE" id="PS51318">
    <property type="entry name" value="TAT"/>
    <property type="match status" value="1"/>
</dbReference>
<dbReference type="InterPro" id="IPR006311">
    <property type="entry name" value="TAT_signal"/>
</dbReference>
<dbReference type="PANTHER" id="PTHR43737">
    <property type="entry name" value="BLL7424 PROTEIN"/>
    <property type="match status" value="1"/>
</dbReference>
<proteinExistence type="predicted"/>
<organism evidence="1 2">
    <name type="scientific">Pelomonas cellulosilytica</name>
    <dbReference type="NCBI Taxonomy" id="2906762"/>
    <lineage>
        <taxon>Bacteria</taxon>
        <taxon>Pseudomonadati</taxon>
        <taxon>Pseudomonadota</taxon>
        <taxon>Betaproteobacteria</taxon>
        <taxon>Burkholderiales</taxon>
        <taxon>Sphaerotilaceae</taxon>
        <taxon>Roseateles</taxon>
    </lineage>
</organism>
<accession>A0ABS8XQF5</accession>
<sequence length="475" mass="49203">MATNTSRRSFLTAAGGLAASGLGRFGTPLAMHLAGIGALASSQAAAATTNDGYKAIVCLFMQGGNDSHNWIVPTDSTNYTSYAAARRELAVPTNKLVGMTAAGQASGRSFGMPQELAPLLARYEAGQCAVIANVGTLVRPITKAEYAAGVGLPSKLYSHNDQQAMWQSLQPEGAPTGWGGRMGDVLMAANQQPVFTAISTNGNAVFLSGSKVNQYQLGMNGPVAINPAMDGTHAGSTAVPGALRSMLASTSSPNDFQAEYLKVVQRSLTTTSTLQPALAASGVAVLPNVAVTLPDGSTLNLANEPLAKQLRVVAQMVAAAPRLGLQRQVFMITVSGFDAHAFQMRDQPANMARVAQSIDWFMSALQGVGMVNNVTLFTASDFGRTLVSNGDGSDHGWGSHHFVVGGAVKGKKIYGDFPVTALGTTTDVGSGRLLPGIGVTQLANSLGTWMGLSLTERQIVLPNLSNFGAGPTIFG</sequence>
<protein>
    <submittedName>
        <fullName evidence="1">DUF1501 domain-containing protein</fullName>
    </submittedName>
</protein>